<gene>
    <name evidence="2" type="ORF">PPGU16_68820</name>
</gene>
<protein>
    <submittedName>
        <fullName evidence="2">Uncharacterized protein</fullName>
    </submittedName>
</protein>
<organism evidence="2 3">
    <name type="scientific">Paraburkholderia largidicola</name>
    <dbReference type="NCBI Taxonomy" id="3014751"/>
    <lineage>
        <taxon>Bacteria</taxon>
        <taxon>Pseudomonadati</taxon>
        <taxon>Pseudomonadota</taxon>
        <taxon>Betaproteobacteria</taxon>
        <taxon>Burkholderiales</taxon>
        <taxon>Burkholderiaceae</taxon>
        <taxon>Paraburkholderia</taxon>
    </lineage>
</organism>
<keyword evidence="2" id="KW-0614">Plasmid</keyword>
<sequence length="73" mass="7780">MRIGANVETVSVPACIYRRGSAAPTIQSYRRAVDTWVEGIMLRIAPLWALTGWIVLVAVNIGLAIAVSLSGAL</sequence>
<keyword evidence="1" id="KW-0812">Transmembrane</keyword>
<evidence type="ECO:0000313" key="3">
    <source>
        <dbReference type="Proteomes" id="UP000510888"/>
    </source>
</evidence>
<evidence type="ECO:0000256" key="1">
    <source>
        <dbReference type="SAM" id="Phobius"/>
    </source>
</evidence>
<dbReference type="EMBL" id="AP023176">
    <property type="protein sequence ID" value="BCF93815.1"/>
    <property type="molecule type" value="Genomic_DNA"/>
</dbReference>
<dbReference type="AlphaFoldDB" id="A0A7I8BZG7"/>
<reference evidence="2 3" key="1">
    <citation type="journal article" date="2020" name="Genes (Basel)">
        <title>Genomic Comparison of Insect Gut Symbionts from Divergent Burkholderia Subclades.</title>
        <authorList>
            <person name="Takeshita K."/>
            <person name="Kikuchi Y."/>
        </authorList>
    </citation>
    <scope>NUCLEOTIDE SEQUENCE [LARGE SCALE GENOMIC DNA]</scope>
    <source>
        <strain evidence="2 3">PGU16</strain>
        <plasmid evidence="2 3">PPGU16_p1</plasmid>
    </source>
</reference>
<dbReference type="KEGG" id="plad:PPGU16_68820"/>
<keyword evidence="1" id="KW-1133">Transmembrane helix</keyword>
<keyword evidence="3" id="KW-1185">Reference proteome</keyword>
<name>A0A7I8BZG7_9BURK</name>
<keyword evidence="1" id="KW-0472">Membrane</keyword>
<dbReference type="Proteomes" id="UP000510888">
    <property type="component" value="Plasmid PPGU16_p1"/>
</dbReference>
<geneLocation type="plasmid" evidence="2 3">
    <name>PPGU16_p1</name>
</geneLocation>
<proteinExistence type="predicted"/>
<feature type="transmembrane region" description="Helical" evidence="1">
    <location>
        <begin position="47"/>
        <end position="69"/>
    </location>
</feature>
<evidence type="ECO:0000313" key="2">
    <source>
        <dbReference type="EMBL" id="BCF93815.1"/>
    </source>
</evidence>
<accession>A0A7I8BZG7</accession>